<name>A0AC35UBM6_9BILA</name>
<protein>
    <submittedName>
        <fullName evidence="2">Importin N-terminal domain-containing protein</fullName>
    </submittedName>
</protein>
<dbReference type="Proteomes" id="UP000095286">
    <property type="component" value="Unplaced"/>
</dbReference>
<reference evidence="2" key="1">
    <citation type="submission" date="2016-11" db="UniProtKB">
        <authorList>
            <consortium name="WormBaseParasite"/>
        </authorList>
    </citation>
    <scope>IDENTIFICATION</scope>
    <source>
        <strain evidence="2">KR3021</strain>
    </source>
</reference>
<sequence length="869" mass="96307">MADLIAILQKTISNNHDDQVLAMDYLKRAAETNYPAFILELSTVLKNTGNTDFVRQAAGLQLKNVLEAKDAVRKQLYTVRWLQLENNTRIEVRNNVLQTIGTEPFRPSAASICIAAIAGIEIPNKLWENGIESLCESVTSGTNGAAKEVALEAIGYICSDLEVAVLESKSNVILTAIAYGMRGEETNLNIKRAAVKAMLSSLDFTGNNFNSELERNHIMQLVCDASQFTDTTVKVTALECLVKIMSLYYNFMQPYMGQALFPISVSAMNSGVPEVVLQGIEFWSNVAENELAIQQDIEEARENGTEPTQFTNFYAKGALQYITPIVVQLLVKEDETDDDDDWTPSKAAGVCLQLLAQCTGDDIVEFILPFITTNFSHADWRLREAAVMAFGCIMDGPDIKKLNELVNQALGSLIQTLGDSNILVRDTAAWTLGKVCELCIDVVTKPEVLQQLLPALSQSLHQEPRVAANICWTISALAKAAYEIVTRDDSLSEPQTFVLSNCYESIINELLKTTDREDASTANLRIAAYETLMELIKNSPKDCYTIVQKTTLTVLQKMEDLLSYESTMETVTDKSQLRNLQSLLCATLQSVLKKIKREDTPLISDLIMKSILQIMQRCTGKESGGVMEDALLTVSALIESLGRNFAKYLEVFKPFLISALRNVSESVICVAGLGVLTDLCREFERDICPILDEVMHILIEILHSSAVDIYLKPDVLTCFGDIALAIGESFERYFAMSMSLIMEATKNAKITNYGDYEHVDYIDHLRENIVTALVGIIQACPNGKNLAPYMEQIVQGIIDIASEETCPESLLSHTCGLLGDIIKIFGPEILRLVNSPVIEDLLNRGRRCAKSKNTALFATKEYRKIKPGM</sequence>
<proteinExistence type="predicted"/>
<dbReference type="WBParaSite" id="RSKR_0000985700.1">
    <property type="protein sequence ID" value="RSKR_0000985700.1"/>
    <property type="gene ID" value="RSKR_0000985700"/>
</dbReference>
<organism evidence="1 2">
    <name type="scientific">Rhabditophanes sp. KR3021</name>
    <dbReference type="NCBI Taxonomy" id="114890"/>
    <lineage>
        <taxon>Eukaryota</taxon>
        <taxon>Metazoa</taxon>
        <taxon>Ecdysozoa</taxon>
        <taxon>Nematoda</taxon>
        <taxon>Chromadorea</taxon>
        <taxon>Rhabditida</taxon>
        <taxon>Tylenchina</taxon>
        <taxon>Panagrolaimomorpha</taxon>
        <taxon>Strongyloidoidea</taxon>
        <taxon>Alloionematidae</taxon>
        <taxon>Rhabditophanes</taxon>
    </lineage>
</organism>
<accession>A0AC35UBM6</accession>
<evidence type="ECO:0000313" key="2">
    <source>
        <dbReference type="WBParaSite" id="RSKR_0000985700.1"/>
    </source>
</evidence>
<evidence type="ECO:0000313" key="1">
    <source>
        <dbReference type="Proteomes" id="UP000095286"/>
    </source>
</evidence>